<reference evidence="3" key="2">
    <citation type="journal article" date="2024" name="Plant">
        <title>Genomic evolution and insights into agronomic trait innovations of Sesamum species.</title>
        <authorList>
            <person name="Miao H."/>
            <person name="Wang L."/>
            <person name="Qu L."/>
            <person name="Liu H."/>
            <person name="Sun Y."/>
            <person name="Le M."/>
            <person name="Wang Q."/>
            <person name="Wei S."/>
            <person name="Zheng Y."/>
            <person name="Lin W."/>
            <person name="Duan Y."/>
            <person name="Cao H."/>
            <person name="Xiong S."/>
            <person name="Wang X."/>
            <person name="Wei L."/>
            <person name="Li C."/>
            <person name="Ma Q."/>
            <person name="Ju M."/>
            <person name="Zhao R."/>
            <person name="Li G."/>
            <person name="Mu C."/>
            <person name="Tian Q."/>
            <person name="Mei H."/>
            <person name="Zhang T."/>
            <person name="Gao T."/>
            <person name="Zhang H."/>
        </authorList>
    </citation>
    <scope>NUCLEOTIDE SEQUENCE</scope>
    <source>
        <strain evidence="3">KEN1</strain>
    </source>
</reference>
<gene>
    <name evidence="3" type="ORF">Slati_1038800</name>
</gene>
<evidence type="ECO:0000313" key="3">
    <source>
        <dbReference type="EMBL" id="KAL0456996.1"/>
    </source>
</evidence>
<dbReference type="AlphaFoldDB" id="A0AAW2XTB0"/>
<feature type="compositionally biased region" description="Basic and acidic residues" evidence="1">
    <location>
        <begin position="131"/>
        <end position="144"/>
    </location>
</feature>
<accession>A0AAW2XTB0</accession>
<feature type="region of interest" description="Disordered" evidence="1">
    <location>
        <begin position="83"/>
        <end position="163"/>
    </location>
</feature>
<evidence type="ECO:0000256" key="1">
    <source>
        <dbReference type="SAM" id="MobiDB-lite"/>
    </source>
</evidence>
<protein>
    <submittedName>
        <fullName evidence="3">Uncharacterized protein</fullName>
    </submittedName>
</protein>
<comment type="caution">
    <text evidence="3">The sequence shown here is derived from an EMBL/GenBank/DDBJ whole genome shotgun (WGS) entry which is preliminary data.</text>
</comment>
<feature type="chain" id="PRO_5043329853" evidence="2">
    <location>
        <begin position="23"/>
        <end position="163"/>
    </location>
</feature>
<feature type="compositionally biased region" description="Basic and acidic residues" evidence="1">
    <location>
        <begin position="152"/>
        <end position="163"/>
    </location>
</feature>
<name>A0AAW2XTB0_9LAMI</name>
<feature type="compositionally biased region" description="Basic and acidic residues" evidence="1">
    <location>
        <begin position="84"/>
        <end position="95"/>
    </location>
</feature>
<proteinExistence type="predicted"/>
<organism evidence="3">
    <name type="scientific">Sesamum latifolium</name>
    <dbReference type="NCBI Taxonomy" id="2727402"/>
    <lineage>
        <taxon>Eukaryota</taxon>
        <taxon>Viridiplantae</taxon>
        <taxon>Streptophyta</taxon>
        <taxon>Embryophyta</taxon>
        <taxon>Tracheophyta</taxon>
        <taxon>Spermatophyta</taxon>
        <taxon>Magnoliopsida</taxon>
        <taxon>eudicotyledons</taxon>
        <taxon>Gunneridae</taxon>
        <taxon>Pentapetalae</taxon>
        <taxon>asterids</taxon>
        <taxon>lamiids</taxon>
        <taxon>Lamiales</taxon>
        <taxon>Pedaliaceae</taxon>
        <taxon>Sesamum</taxon>
    </lineage>
</organism>
<feature type="signal peptide" evidence="2">
    <location>
        <begin position="1"/>
        <end position="22"/>
    </location>
</feature>
<dbReference type="EMBL" id="JACGWN010000003">
    <property type="protein sequence ID" value="KAL0456996.1"/>
    <property type="molecule type" value="Genomic_DNA"/>
</dbReference>
<reference evidence="3" key="1">
    <citation type="submission" date="2020-06" db="EMBL/GenBank/DDBJ databases">
        <authorList>
            <person name="Li T."/>
            <person name="Hu X."/>
            <person name="Zhang T."/>
            <person name="Song X."/>
            <person name="Zhang H."/>
            <person name="Dai N."/>
            <person name="Sheng W."/>
            <person name="Hou X."/>
            <person name="Wei L."/>
        </authorList>
    </citation>
    <scope>NUCLEOTIDE SEQUENCE</scope>
    <source>
        <strain evidence="3">KEN1</strain>
        <tissue evidence="3">Leaf</tissue>
    </source>
</reference>
<sequence>MSTTYFLVFLLGLVVLSTSTTAEQNGLDRPRQMPFMGRFYSRGLDRIKIQYPSRSIEKSHERATSDADMIWEKLKPAAARRTMQKVEEKAPEDHAAGCLMASGKNKNAENRGWRMPDQNRPGFALPGGKKTTVDKLEEASKDKPAGYQAKTTDIDKMLENRRY</sequence>
<keyword evidence="2" id="KW-0732">Signal</keyword>
<evidence type="ECO:0000256" key="2">
    <source>
        <dbReference type="SAM" id="SignalP"/>
    </source>
</evidence>